<dbReference type="AlphaFoldDB" id="E0IFL0"/>
<accession>E0IFL0</accession>
<evidence type="ECO:0000313" key="1">
    <source>
        <dbReference type="EMBL" id="EFM08676.1"/>
    </source>
</evidence>
<name>E0IFL0_9BACL</name>
<keyword evidence="2" id="KW-1185">Reference proteome</keyword>
<dbReference type="Proteomes" id="UP000005387">
    <property type="component" value="Unassembled WGS sequence"/>
</dbReference>
<organism evidence="1 2">
    <name type="scientific">Paenibacillus curdlanolyticus YK9</name>
    <dbReference type="NCBI Taxonomy" id="717606"/>
    <lineage>
        <taxon>Bacteria</taxon>
        <taxon>Bacillati</taxon>
        <taxon>Bacillota</taxon>
        <taxon>Bacilli</taxon>
        <taxon>Bacillales</taxon>
        <taxon>Paenibacillaceae</taxon>
        <taxon>Paenibacillus</taxon>
    </lineage>
</organism>
<dbReference type="EMBL" id="AEDD01000014">
    <property type="protein sequence ID" value="EFM08676.1"/>
    <property type="molecule type" value="Genomic_DNA"/>
</dbReference>
<dbReference type="RefSeq" id="WP_006040453.1">
    <property type="nucleotide sequence ID" value="NZ_AEDD01000014.1"/>
</dbReference>
<reference evidence="1 2" key="1">
    <citation type="submission" date="2010-07" db="EMBL/GenBank/DDBJ databases">
        <title>The draft genome of Paenibacillus curdlanolyticus YK9.</title>
        <authorList>
            <consortium name="US DOE Joint Genome Institute (JGI-PGF)"/>
            <person name="Lucas S."/>
            <person name="Copeland A."/>
            <person name="Lapidus A."/>
            <person name="Cheng J.-F."/>
            <person name="Bruce D."/>
            <person name="Goodwin L."/>
            <person name="Pitluck S."/>
            <person name="Land M.L."/>
            <person name="Hauser L."/>
            <person name="Chang Y.-J."/>
            <person name="Jeffries C."/>
            <person name="Anderson I.J."/>
            <person name="Johnson E."/>
            <person name="Loganathan U."/>
            <person name="Mulhopadhyay B."/>
            <person name="Kyrpides N."/>
            <person name="Woyke T.J."/>
        </authorList>
    </citation>
    <scope>NUCLEOTIDE SEQUENCE [LARGE SCALE GENOMIC DNA]</scope>
    <source>
        <strain evidence="1 2">YK9</strain>
    </source>
</reference>
<sequence length="181" mass="21052">MNISIDLTKHNFDRINFMEAEIIDLYCQYELPKSLEFSIWGAILLLDPYWDHVEKFDSTLPDGEDLYVAGIGNLKIDQLIGGKIEVFIYDHVKQNGITKNAKNCDGTKIILTREWPLLHTDGADEYLWECVINWPYGYCRLNLFSDDGKVTFLFNSDDLISENAFRTNHKLYGFRDRNIKG</sequence>
<proteinExistence type="predicted"/>
<dbReference type="STRING" id="717606.PaecuDRAFT_4470"/>
<dbReference type="OrthoDB" id="2637514at2"/>
<dbReference type="eggNOG" id="ENOG50344J6">
    <property type="taxonomic scope" value="Bacteria"/>
</dbReference>
<protein>
    <submittedName>
        <fullName evidence="1">Uncharacterized protein</fullName>
    </submittedName>
</protein>
<gene>
    <name evidence="1" type="ORF">PaecuDRAFT_4470</name>
</gene>
<evidence type="ECO:0000313" key="2">
    <source>
        <dbReference type="Proteomes" id="UP000005387"/>
    </source>
</evidence>